<gene>
    <name evidence="3" type="ORF">JBS370_LOCUS22455</name>
    <name evidence="2" type="ORF">ZHD862_LOCUS22784</name>
</gene>
<dbReference type="Proteomes" id="UP000663836">
    <property type="component" value="Unassembled WGS sequence"/>
</dbReference>
<dbReference type="Proteomes" id="UP000663864">
    <property type="component" value="Unassembled WGS sequence"/>
</dbReference>
<reference evidence="2" key="1">
    <citation type="submission" date="2021-02" db="EMBL/GenBank/DDBJ databases">
        <authorList>
            <person name="Nowell W R."/>
        </authorList>
    </citation>
    <scope>NUCLEOTIDE SEQUENCE</scope>
</reference>
<evidence type="ECO:0000313" key="3">
    <source>
        <dbReference type="EMBL" id="CAF3930965.1"/>
    </source>
</evidence>
<dbReference type="AlphaFoldDB" id="A0A814W475"/>
<dbReference type="EMBL" id="CAJNOT010001442">
    <property type="protein sequence ID" value="CAF1199924.1"/>
    <property type="molecule type" value="Genomic_DNA"/>
</dbReference>
<sequence>MLTIKGRYSSLRQFSFDLGYSPREQTDEQSTHTLAIESKSLIKHEKPHEFNDKELLERINELKEENENLRLENLLFSRYLLRITTSKRIETFREYEDETDIIHETLDQTKVIDSARQILLKKSPSYTRDGTPLWTKRSINLLAPTDIQYISPIDQERFFIAAYEVEQTRLDWQRMKAHELAVIDNLKVLYQNIKSDEDAQNSLNLGLQRRIDRYRTLIGEEKFNSPYLSVPGELFVSRVHKRIDARISSIGVFLVNTELLRSRIEHTDLRIRQVDDIVATISEVDLESVIQMKKNRTTELKEIKKKYILEKSSYYPLLNHSKELKKNLNEQEIKINDIEKQFEILQNNFEQTIIDINYIKQENNKILEQNNILKDRIDNTVKVPTISNYAHIIEQRKILQHDIDIWTQRVNIAETLLSQLKRQDKPSKILPPLQPSTSIN</sequence>
<dbReference type="EMBL" id="CAJOBD010003139">
    <property type="protein sequence ID" value="CAF3930965.1"/>
    <property type="molecule type" value="Genomic_DNA"/>
</dbReference>
<keyword evidence="1" id="KW-0175">Coiled coil</keyword>
<evidence type="ECO:0000256" key="1">
    <source>
        <dbReference type="SAM" id="Coils"/>
    </source>
</evidence>
<feature type="coiled-coil region" evidence="1">
    <location>
        <begin position="321"/>
        <end position="348"/>
    </location>
</feature>
<name>A0A814W475_9BILA</name>
<evidence type="ECO:0000313" key="4">
    <source>
        <dbReference type="Proteomes" id="UP000663864"/>
    </source>
</evidence>
<protein>
    <submittedName>
        <fullName evidence="2">Uncharacterized protein</fullName>
    </submittedName>
</protein>
<evidence type="ECO:0000313" key="2">
    <source>
        <dbReference type="EMBL" id="CAF1199924.1"/>
    </source>
</evidence>
<organism evidence="2 4">
    <name type="scientific">Rotaria sordida</name>
    <dbReference type="NCBI Taxonomy" id="392033"/>
    <lineage>
        <taxon>Eukaryota</taxon>
        <taxon>Metazoa</taxon>
        <taxon>Spiralia</taxon>
        <taxon>Gnathifera</taxon>
        <taxon>Rotifera</taxon>
        <taxon>Eurotatoria</taxon>
        <taxon>Bdelloidea</taxon>
        <taxon>Philodinida</taxon>
        <taxon>Philodinidae</taxon>
        <taxon>Rotaria</taxon>
    </lineage>
</organism>
<accession>A0A814W475</accession>
<comment type="caution">
    <text evidence="2">The sequence shown here is derived from an EMBL/GenBank/DDBJ whole genome shotgun (WGS) entry which is preliminary data.</text>
</comment>
<proteinExistence type="predicted"/>